<evidence type="ECO:0000313" key="10">
    <source>
        <dbReference type="Proteomes" id="UP000322000"/>
    </source>
</evidence>
<dbReference type="OrthoDB" id="6506757at2759"/>
<dbReference type="Pfam" id="PF24061">
    <property type="entry name" value="LBD_receptor"/>
    <property type="match status" value="1"/>
</dbReference>
<feature type="transmembrane region" description="Helical" evidence="8">
    <location>
        <begin position="411"/>
        <end position="429"/>
    </location>
</feature>
<accession>A0A7E5W8T5</accession>
<evidence type="ECO:0000256" key="1">
    <source>
        <dbReference type="ARBA" id="ARBA00004651"/>
    </source>
</evidence>
<evidence type="ECO:0000256" key="8">
    <source>
        <dbReference type="SAM" id="Phobius"/>
    </source>
</evidence>
<feature type="domain" description="Putative ionotropic receptor ligand binding" evidence="9">
    <location>
        <begin position="103"/>
        <end position="195"/>
    </location>
</feature>
<feature type="transmembrane region" description="Helical" evidence="8">
    <location>
        <begin position="385"/>
        <end position="405"/>
    </location>
</feature>
<keyword evidence="5 8" id="KW-0472">Membrane</keyword>
<organism evidence="10 11">
    <name type="scientific">Trichoplusia ni</name>
    <name type="common">Cabbage looper</name>
    <dbReference type="NCBI Taxonomy" id="7111"/>
    <lineage>
        <taxon>Eukaryota</taxon>
        <taxon>Metazoa</taxon>
        <taxon>Ecdysozoa</taxon>
        <taxon>Arthropoda</taxon>
        <taxon>Hexapoda</taxon>
        <taxon>Insecta</taxon>
        <taxon>Pterygota</taxon>
        <taxon>Neoptera</taxon>
        <taxon>Endopterygota</taxon>
        <taxon>Lepidoptera</taxon>
        <taxon>Glossata</taxon>
        <taxon>Ditrysia</taxon>
        <taxon>Noctuoidea</taxon>
        <taxon>Noctuidae</taxon>
        <taxon>Plusiinae</taxon>
        <taxon>Trichoplusia</taxon>
    </lineage>
</organism>
<evidence type="ECO:0000256" key="5">
    <source>
        <dbReference type="ARBA" id="ARBA00023136"/>
    </source>
</evidence>
<evidence type="ECO:0000256" key="4">
    <source>
        <dbReference type="ARBA" id="ARBA00022989"/>
    </source>
</evidence>
<dbReference type="AlphaFoldDB" id="A0A7E5W8T5"/>
<dbReference type="GeneID" id="113500452"/>
<evidence type="ECO:0000256" key="7">
    <source>
        <dbReference type="ARBA" id="ARBA00023180"/>
    </source>
</evidence>
<evidence type="ECO:0000256" key="6">
    <source>
        <dbReference type="ARBA" id="ARBA00023170"/>
    </source>
</evidence>
<feature type="transmembrane region" description="Helical" evidence="8">
    <location>
        <begin position="610"/>
        <end position="631"/>
    </location>
</feature>
<dbReference type="SUPFAM" id="SSF53850">
    <property type="entry name" value="Periplasmic binding protein-like II"/>
    <property type="match status" value="1"/>
</dbReference>
<dbReference type="PANTHER" id="PTHR42643:SF24">
    <property type="entry name" value="IONOTROPIC RECEPTOR 60A"/>
    <property type="match status" value="1"/>
</dbReference>
<dbReference type="PANTHER" id="PTHR42643">
    <property type="entry name" value="IONOTROPIC RECEPTOR 20A-RELATED"/>
    <property type="match status" value="1"/>
</dbReference>
<keyword evidence="3 8" id="KW-0812">Transmembrane</keyword>
<evidence type="ECO:0000313" key="11">
    <source>
        <dbReference type="RefSeq" id="XP_026737059.1"/>
    </source>
</evidence>
<dbReference type="RefSeq" id="XP_026737059.1">
    <property type="nucleotide sequence ID" value="XM_026881258.1"/>
</dbReference>
<reference evidence="11" key="1">
    <citation type="submission" date="2025-08" db="UniProtKB">
        <authorList>
            <consortium name="RefSeq"/>
        </authorList>
    </citation>
    <scope>IDENTIFICATION</scope>
</reference>
<keyword evidence="7" id="KW-0325">Glycoprotein</keyword>
<proteinExistence type="predicted"/>
<dbReference type="Proteomes" id="UP000322000">
    <property type="component" value="Chromosome 14"/>
</dbReference>
<evidence type="ECO:0000256" key="2">
    <source>
        <dbReference type="ARBA" id="ARBA00022475"/>
    </source>
</evidence>
<feature type="transmembrane region" description="Helical" evidence="8">
    <location>
        <begin position="354"/>
        <end position="373"/>
    </location>
</feature>
<dbReference type="Gene3D" id="1.10.287.70">
    <property type="match status" value="1"/>
</dbReference>
<dbReference type="InterPro" id="IPR056198">
    <property type="entry name" value="LBD_receptor"/>
</dbReference>
<keyword evidence="4 8" id="KW-1133">Transmembrane helix</keyword>
<gene>
    <name evidence="11" type="primary">LOC113500452</name>
</gene>
<keyword evidence="10" id="KW-1185">Reference proteome</keyword>
<dbReference type="FunCoup" id="A0A7E5W8T5">
    <property type="interactions" value="14"/>
</dbReference>
<dbReference type="KEGG" id="tnl:113500452"/>
<dbReference type="GO" id="GO:0005886">
    <property type="term" value="C:plasma membrane"/>
    <property type="evidence" value="ECO:0007669"/>
    <property type="project" value="UniProtKB-SubCell"/>
</dbReference>
<comment type="subcellular location">
    <subcellularLocation>
        <location evidence="1">Cell membrane</location>
        <topology evidence="1">Multi-pass membrane protein</topology>
    </subcellularLocation>
</comment>
<evidence type="ECO:0000259" key="9">
    <source>
        <dbReference type="Pfam" id="PF24061"/>
    </source>
</evidence>
<name>A0A7E5W8T5_TRINI</name>
<dbReference type="InParanoid" id="A0A7E5W8T5"/>
<sequence>MFVIKTNAIVNPQGPTVISDYTRCIDQIIRNEFDIPGLLIFANTDNVSTSVIRIRTELLKKINEKLQFSVEVMSPTKEKEVCEQDSYNIGKLHVDDVITVPIAEYYVIIIDNYKDFSLLASKLIRSRSWNPYSKFVILLFNFVHDDNVNVEYVEKVLSCLFKFNAINVIVAVPQAKNFRNAVIYSWRPYDPPKYCGYFNETARDRAVTQNICEHGVLKYKNKLFDHKIPHDMKGCKLKILAMPKQPFISVNKYDANIEKFMVSAVLKTLNMKPTYHFVDGPRGEREDVGVWNGGLKELSSKAGYILIGGIFPDFDVHEDFEASITYLGDAYTWVVPRAHKSAAWVGLVIIFKRFVWYSLIVGFFLCGTAWTVIGKLSGDSSYNSSFGHCFLNTWTVILGFVSYLHPVQESLRIFFVFLNIYCILFLTAYQTKLFDVLTNPSYEYQIQTFEEVIESGLKFGGTEELHGLLQDSDDPFDNRLGEQWVLVNNITKAMIDVAVHRNFSLLISRFELAHISATTPELSDFTGSYKYYGFKDNFFVVPIEIIALRGFPFMKEFSRIITLFKQSGINEGLRIHFNTFNERRRARLLRAILKEKSDVRPLSVQHLQGGFLALIFGYVGGTLALFVETILNTGCIQRTFYQFHRNV</sequence>
<dbReference type="InterPro" id="IPR052192">
    <property type="entry name" value="Insect_Ionotropic_Sensory_Rcpt"/>
</dbReference>
<keyword evidence="6" id="KW-0675">Receptor</keyword>
<evidence type="ECO:0000256" key="3">
    <source>
        <dbReference type="ARBA" id="ARBA00022692"/>
    </source>
</evidence>
<protein>
    <submittedName>
        <fullName evidence="11">Uncharacterized protein LOC113500452</fullName>
    </submittedName>
</protein>
<keyword evidence="2" id="KW-1003">Cell membrane</keyword>